<sequence>MISKKETKIYVNNTIKLMKKEYGFNSKIGVLFKMVEQYFLSINISVSGFDTPKLSVKAYIKPSIIDDLFWDVFNMEDNKSQPLSLKAVGAFKFDSLRFYDRSTYIEEGDQVIPYIDSEIRIIIDIANDIASKYKTLEEFCSYSKNVLNPGFYDINLMHMLIKIHNLEYSAARRIAEEKIVSHEKGRFAQGNKYIYDYVVEYCLEKEKG</sequence>
<dbReference type="EMBL" id="CTEN01000003">
    <property type="protein sequence ID" value="CQR25027.1"/>
    <property type="molecule type" value="Genomic_DNA"/>
</dbReference>
<dbReference type="STRING" id="1608583.BN1356_01370"/>
<keyword evidence="2" id="KW-1185">Reference proteome</keyword>
<proteinExistence type="predicted"/>
<reference evidence="2" key="1">
    <citation type="submission" date="2015-03" db="EMBL/GenBank/DDBJ databases">
        <authorList>
            <person name="Urmite Genomes"/>
        </authorList>
    </citation>
    <scope>NUCLEOTIDE SEQUENCE [LARGE SCALE GENOMIC DNA]</scope>
    <source>
        <strain evidence="2">FF10</strain>
    </source>
</reference>
<name>A0A0E4H5F1_9STRE</name>
<evidence type="ECO:0000313" key="2">
    <source>
        <dbReference type="Proteomes" id="UP000198604"/>
    </source>
</evidence>
<accession>A0A0E4H5F1</accession>
<dbReference type="AlphaFoldDB" id="A0A0E4H5F1"/>
<evidence type="ECO:0000313" key="1">
    <source>
        <dbReference type="EMBL" id="CQR25027.1"/>
    </source>
</evidence>
<dbReference type="RefSeq" id="WP_093650620.1">
    <property type="nucleotide sequence ID" value="NZ_CTEN01000003.1"/>
</dbReference>
<dbReference type="Proteomes" id="UP000198604">
    <property type="component" value="Unassembled WGS sequence"/>
</dbReference>
<gene>
    <name evidence="1" type="ORF">BN1356_01370</name>
</gene>
<organism evidence="1 2">
    <name type="scientific">Streptococcus varani</name>
    <dbReference type="NCBI Taxonomy" id="1608583"/>
    <lineage>
        <taxon>Bacteria</taxon>
        <taxon>Bacillati</taxon>
        <taxon>Bacillota</taxon>
        <taxon>Bacilli</taxon>
        <taxon>Lactobacillales</taxon>
        <taxon>Streptococcaceae</taxon>
        <taxon>Streptococcus</taxon>
    </lineage>
</organism>
<protein>
    <submittedName>
        <fullName evidence="1">Uncharacterized protein</fullName>
    </submittedName>
</protein>
<dbReference type="OrthoDB" id="2932746at2"/>